<dbReference type="PANTHER" id="PTHR37419:SF8">
    <property type="entry name" value="TOXIN YJJJ"/>
    <property type="match status" value="1"/>
</dbReference>
<dbReference type="InterPro" id="IPR052028">
    <property type="entry name" value="HipA_Ser/Thr_kinase"/>
</dbReference>
<keyword evidence="3" id="KW-0418">Kinase</keyword>
<keyword evidence="2" id="KW-0808">Transferase</keyword>
<name>S3IKZ5_9ENTR</name>
<evidence type="ECO:0000256" key="2">
    <source>
        <dbReference type="ARBA" id="ARBA00022679"/>
    </source>
</evidence>
<evidence type="ECO:0000313" key="7">
    <source>
        <dbReference type="Proteomes" id="UP000014585"/>
    </source>
</evidence>
<sequence>MITQACKVQFSGVDVGTLAITEDSPWVSFEYDAAWVAEGFSLSPLHMPLTKAPQNFPSLSFETYRGLPSVFADSLPDDFGNALINSWLARQGLDKSQFGALDRLLYTGTRGMGALEYQNAIQLPKNNGDALQLPALVELAQKVLNDRNHVDITANEQNAMSHLLQVGTSAGGARPKAVIAVNKDRTQILSGQVDTPAGFEHYLLKFDGVTEHNTNTETFGDPKGFGLMEYSYSLMATGCGINMSPCEILAENGRSHFMTRRFDREENQKYHVLTLCGMDHADFKKPGYYSYEELLAVARKLALSNKEQEQIFRRMVFNVIARNHDDHTKNTAFLVDDDFRWVLAPAYDIAYSYKPGSPWVDKHQMTIAGKRDNFTREDLLSVGQLIGSLTPRKSNKIIDGIINEVRRWPEIAEENHVFPTLRDEITQNLVLDI</sequence>
<dbReference type="STRING" id="566551.HMPREF0201_03942"/>
<evidence type="ECO:0000259" key="4">
    <source>
        <dbReference type="Pfam" id="PF07804"/>
    </source>
</evidence>
<dbReference type="GO" id="GO:0005829">
    <property type="term" value="C:cytosol"/>
    <property type="evidence" value="ECO:0007669"/>
    <property type="project" value="TreeGrafter"/>
</dbReference>
<accession>S3IKZ5</accession>
<evidence type="ECO:0000256" key="1">
    <source>
        <dbReference type="ARBA" id="ARBA00010164"/>
    </source>
</evidence>
<evidence type="ECO:0000259" key="5">
    <source>
        <dbReference type="Pfam" id="PF13657"/>
    </source>
</evidence>
<dbReference type="PANTHER" id="PTHR37419">
    <property type="entry name" value="SERINE/THREONINE-PROTEIN KINASE TOXIN HIPA"/>
    <property type="match status" value="1"/>
</dbReference>
<comment type="similarity">
    <text evidence="1">Belongs to the HipA Ser/Thr kinase family.</text>
</comment>
<dbReference type="OrthoDB" id="9805913at2"/>
<dbReference type="Pfam" id="PF07804">
    <property type="entry name" value="HipA_C"/>
    <property type="match status" value="1"/>
</dbReference>
<gene>
    <name evidence="6" type="ORF">HMPREF0201_03942</name>
</gene>
<evidence type="ECO:0000256" key="3">
    <source>
        <dbReference type="ARBA" id="ARBA00022777"/>
    </source>
</evidence>
<dbReference type="Proteomes" id="UP000014585">
    <property type="component" value="Unassembled WGS sequence"/>
</dbReference>
<dbReference type="Pfam" id="PF13657">
    <property type="entry name" value="Couple_hipA"/>
    <property type="match status" value="1"/>
</dbReference>
<dbReference type="GO" id="GO:0004674">
    <property type="term" value="F:protein serine/threonine kinase activity"/>
    <property type="evidence" value="ECO:0007669"/>
    <property type="project" value="TreeGrafter"/>
</dbReference>
<dbReference type="PATRIC" id="fig|566551.4.peg.3597"/>
<dbReference type="RefSeq" id="WP_016538153.1">
    <property type="nucleotide sequence ID" value="NZ_KE161030.1"/>
</dbReference>
<protein>
    <submittedName>
        <fullName evidence="6">HipA-like protein</fullName>
    </submittedName>
</protein>
<feature type="domain" description="HipA-like C-terminal" evidence="4">
    <location>
        <begin position="168"/>
        <end position="406"/>
    </location>
</feature>
<evidence type="ECO:0000313" key="6">
    <source>
        <dbReference type="EMBL" id="EPF13750.1"/>
    </source>
</evidence>
<dbReference type="Gene3D" id="1.10.1070.20">
    <property type="match status" value="1"/>
</dbReference>
<reference evidence="6 7" key="1">
    <citation type="submission" date="2013-04" db="EMBL/GenBank/DDBJ databases">
        <authorList>
            <person name="Weinstock G."/>
            <person name="Sodergren E."/>
            <person name="Lobos E.A."/>
            <person name="Fulton L."/>
            <person name="Fulton R."/>
            <person name="Courtney L."/>
            <person name="Fronick C."/>
            <person name="O'Laughlin M."/>
            <person name="Godfrey J."/>
            <person name="Wilson R.M."/>
            <person name="Miner T."/>
            <person name="Farmer C."/>
            <person name="Delehaunty K."/>
            <person name="Cordes M."/>
            <person name="Minx P."/>
            <person name="Tomlinson C."/>
            <person name="Chen J."/>
            <person name="Wollam A."/>
            <person name="Pepin K.H."/>
            <person name="Palsikar V.B."/>
            <person name="Zhang X."/>
            <person name="Suruliraj S."/>
            <person name="Perna N.T."/>
            <person name="Plunkett G."/>
            <person name="Warren W."/>
            <person name="Mitreva M."/>
            <person name="Mardis E.R."/>
            <person name="Wilson R.K."/>
        </authorList>
    </citation>
    <scope>NUCLEOTIDE SEQUENCE [LARGE SCALE GENOMIC DNA]</scope>
    <source>
        <strain evidence="6 7">DSM 4568</strain>
    </source>
</reference>
<dbReference type="InterPro" id="IPR017508">
    <property type="entry name" value="HipA_N1"/>
</dbReference>
<proteinExistence type="inferred from homology"/>
<comment type="caution">
    <text evidence="6">The sequence shown here is derived from an EMBL/GenBank/DDBJ whole genome shotgun (WGS) entry which is preliminary data.</text>
</comment>
<organism evidence="6 7">
    <name type="scientific">Cedecea davisae DSM 4568</name>
    <dbReference type="NCBI Taxonomy" id="566551"/>
    <lineage>
        <taxon>Bacteria</taxon>
        <taxon>Pseudomonadati</taxon>
        <taxon>Pseudomonadota</taxon>
        <taxon>Gammaproteobacteria</taxon>
        <taxon>Enterobacterales</taxon>
        <taxon>Enterobacteriaceae</taxon>
        <taxon>Cedecea</taxon>
    </lineage>
</organism>
<dbReference type="AlphaFoldDB" id="S3IKZ5"/>
<dbReference type="HOGENOM" id="CLU_041102_1_0_6"/>
<dbReference type="EMBL" id="ATDT01000033">
    <property type="protein sequence ID" value="EPF13750.1"/>
    <property type="molecule type" value="Genomic_DNA"/>
</dbReference>
<dbReference type="InterPro" id="IPR012893">
    <property type="entry name" value="HipA-like_C"/>
</dbReference>
<feature type="domain" description="HipA N-terminal subdomain 1" evidence="5">
    <location>
        <begin position="7"/>
        <end position="117"/>
    </location>
</feature>